<accession>A0ABR0NG85</accession>
<dbReference type="Proteomes" id="UP001358586">
    <property type="component" value="Chromosome 10"/>
</dbReference>
<dbReference type="EMBL" id="JARKNE010000010">
    <property type="protein sequence ID" value="KAK5794032.1"/>
    <property type="molecule type" value="Genomic_DNA"/>
</dbReference>
<keyword evidence="2" id="KW-1185">Reference proteome</keyword>
<name>A0ABR0NG85_GOSAR</name>
<comment type="caution">
    <text evidence="1">The sequence shown here is derived from an EMBL/GenBank/DDBJ whole genome shotgun (WGS) entry which is preliminary data.</text>
</comment>
<evidence type="ECO:0000313" key="1">
    <source>
        <dbReference type="EMBL" id="KAK5794032.1"/>
    </source>
</evidence>
<organism evidence="1 2">
    <name type="scientific">Gossypium arboreum</name>
    <name type="common">Tree cotton</name>
    <name type="synonym">Gossypium nanking</name>
    <dbReference type="NCBI Taxonomy" id="29729"/>
    <lineage>
        <taxon>Eukaryota</taxon>
        <taxon>Viridiplantae</taxon>
        <taxon>Streptophyta</taxon>
        <taxon>Embryophyta</taxon>
        <taxon>Tracheophyta</taxon>
        <taxon>Spermatophyta</taxon>
        <taxon>Magnoliopsida</taxon>
        <taxon>eudicotyledons</taxon>
        <taxon>Gunneridae</taxon>
        <taxon>Pentapetalae</taxon>
        <taxon>rosids</taxon>
        <taxon>malvids</taxon>
        <taxon>Malvales</taxon>
        <taxon>Malvaceae</taxon>
        <taxon>Malvoideae</taxon>
        <taxon>Gossypium</taxon>
    </lineage>
</organism>
<gene>
    <name evidence="1" type="ORF">PVK06_035223</name>
</gene>
<reference evidence="1 2" key="1">
    <citation type="submission" date="2023-03" db="EMBL/GenBank/DDBJ databases">
        <title>WGS of Gossypium arboreum.</title>
        <authorList>
            <person name="Yu D."/>
        </authorList>
    </citation>
    <scope>NUCLEOTIDE SEQUENCE [LARGE SCALE GENOMIC DNA]</scope>
    <source>
        <tissue evidence="1">Leaf</tissue>
    </source>
</reference>
<sequence>MAKATAVKHIELSIGSITRAIAKKFQGAISCYIDRIWGEEVAGLIDQSWTSTSCVPCSLLQAKL</sequence>
<evidence type="ECO:0000313" key="2">
    <source>
        <dbReference type="Proteomes" id="UP001358586"/>
    </source>
</evidence>
<protein>
    <submittedName>
        <fullName evidence="1">Uncharacterized protein</fullName>
    </submittedName>
</protein>
<proteinExistence type="predicted"/>